<dbReference type="AlphaFoldDB" id="A0A4Q7V0D5"/>
<evidence type="ECO:0000313" key="5">
    <source>
        <dbReference type="Proteomes" id="UP000291591"/>
    </source>
</evidence>
<dbReference type="EMBL" id="SHKL01000001">
    <property type="protein sequence ID" value="RZT86033.1"/>
    <property type="molecule type" value="Genomic_DNA"/>
</dbReference>
<protein>
    <submittedName>
        <fullName evidence="4">Iron complex transport system substrate-binding protein</fullName>
    </submittedName>
</protein>
<feature type="domain" description="Fe/B12 periplasmic-binding" evidence="3">
    <location>
        <begin position="114"/>
        <end position="297"/>
    </location>
</feature>
<proteinExistence type="inferred from homology"/>
<dbReference type="SUPFAM" id="SSF53807">
    <property type="entry name" value="Helical backbone' metal receptor"/>
    <property type="match status" value="1"/>
</dbReference>
<feature type="chain" id="PRO_5038488173" evidence="2">
    <location>
        <begin position="27"/>
        <end position="387"/>
    </location>
</feature>
<evidence type="ECO:0000259" key="3">
    <source>
        <dbReference type="Pfam" id="PF01497"/>
    </source>
</evidence>
<dbReference type="RefSeq" id="WP_130290402.1">
    <property type="nucleotide sequence ID" value="NZ_SHKL01000001.1"/>
</dbReference>
<dbReference type="Pfam" id="PF01497">
    <property type="entry name" value="Peripla_BP_2"/>
    <property type="match status" value="1"/>
</dbReference>
<feature type="signal peptide" evidence="2">
    <location>
        <begin position="1"/>
        <end position="26"/>
    </location>
</feature>
<sequence>MSLRRPPTGLLVVLLLIAGCSAPATSPPEAPGCVPAPAAATDFRFARNVAIEQRDGYRVLTVAQPYPGAAPQSVVLVSCDAPDPALPPDLAGAGVVRTPVTGVYSGSTTQLPFVTELGELDRLTGVADPALVSDPAVRARVDAGGVATFAPGGITNAEQVIAAAPGVLLSQGTDDPAFPALRAARIPVIGWAEYLENGPLGQAEWIKVMGALTGREAEAATAFDAIAQRYTELAGRVRGRAPVPIVAGQPMQGTWNVPAGGSTAGTLFRDAGATWSGTATSATGSLPRSLEAVLAADGGARTWLADGPWRTTADVASTDPRLPRIAAAGPGGQVWTRDRLLGPGGGNQIFERGVAHPDEILADLVAILHPQLLPGHGFVYYRRVPAG</sequence>
<comment type="similarity">
    <text evidence="1">Belongs to the bacterial solute-binding protein 8 family.</text>
</comment>
<keyword evidence="2" id="KW-0732">Signal</keyword>
<evidence type="ECO:0000256" key="2">
    <source>
        <dbReference type="SAM" id="SignalP"/>
    </source>
</evidence>
<dbReference type="PROSITE" id="PS51257">
    <property type="entry name" value="PROKAR_LIPOPROTEIN"/>
    <property type="match status" value="1"/>
</dbReference>
<dbReference type="OrthoDB" id="9812528at2"/>
<organism evidence="4 5">
    <name type="scientific">Pseudonocardia sediminis</name>
    <dbReference type="NCBI Taxonomy" id="1397368"/>
    <lineage>
        <taxon>Bacteria</taxon>
        <taxon>Bacillati</taxon>
        <taxon>Actinomycetota</taxon>
        <taxon>Actinomycetes</taxon>
        <taxon>Pseudonocardiales</taxon>
        <taxon>Pseudonocardiaceae</taxon>
        <taxon>Pseudonocardia</taxon>
    </lineage>
</organism>
<dbReference type="InterPro" id="IPR050902">
    <property type="entry name" value="ABC_Transporter_SBP"/>
</dbReference>
<dbReference type="PANTHER" id="PTHR30535:SF34">
    <property type="entry name" value="MOLYBDATE-BINDING PROTEIN MOLA"/>
    <property type="match status" value="1"/>
</dbReference>
<dbReference type="PANTHER" id="PTHR30535">
    <property type="entry name" value="VITAMIN B12-BINDING PROTEIN"/>
    <property type="match status" value="1"/>
</dbReference>
<dbReference type="InterPro" id="IPR002491">
    <property type="entry name" value="ABC_transptr_periplasmic_BD"/>
</dbReference>
<reference evidence="4 5" key="1">
    <citation type="submission" date="2019-02" db="EMBL/GenBank/DDBJ databases">
        <title>Sequencing the genomes of 1000 actinobacteria strains.</title>
        <authorList>
            <person name="Klenk H.-P."/>
        </authorList>
    </citation>
    <scope>NUCLEOTIDE SEQUENCE [LARGE SCALE GENOMIC DNA]</scope>
    <source>
        <strain evidence="4 5">DSM 45779</strain>
    </source>
</reference>
<dbReference type="Proteomes" id="UP000291591">
    <property type="component" value="Unassembled WGS sequence"/>
</dbReference>
<name>A0A4Q7V0D5_PSEST</name>
<dbReference type="GO" id="GO:0071281">
    <property type="term" value="P:cellular response to iron ion"/>
    <property type="evidence" value="ECO:0007669"/>
    <property type="project" value="TreeGrafter"/>
</dbReference>
<keyword evidence="5" id="KW-1185">Reference proteome</keyword>
<accession>A0A4Q7V0D5</accession>
<evidence type="ECO:0000256" key="1">
    <source>
        <dbReference type="ARBA" id="ARBA00008814"/>
    </source>
</evidence>
<dbReference type="Gene3D" id="3.40.50.1980">
    <property type="entry name" value="Nitrogenase molybdenum iron protein domain"/>
    <property type="match status" value="1"/>
</dbReference>
<evidence type="ECO:0000313" key="4">
    <source>
        <dbReference type="EMBL" id="RZT86033.1"/>
    </source>
</evidence>
<gene>
    <name evidence="4" type="ORF">EV383_2921</name>
</gene>
<comment type="caution">
    <text evidence="4">The sequence shown here is derived from an EMBL/GenBank/DDBJ whole genome shotgun (WGS) entry which is preliminary data.</text>
</comment>